<dbReference type="OrthoDB" id="1637350at2759"/>
<keyword evidence="9" id="KW-0106">Calcium</keyword>
<dbReference type="InterPro" id="IPR045032">
    <property type="entry name" value="PEL"/>
</dbReference>
<evidence type="ECO:0000256" key="11">
    <source>
        <dbReference type="RuleBase" id="RU361173"/>
    </source>
</evidence>
<comment type="similarity">
    <text evidence="4 11">Belongs to the polysaccharide lyase 1 family.</text>
</comment>
<organism evidence="15 16">
    <name type="scientific">Bimuria novae-zelandiae CBS 107.79</name>
    <dbReference type="NCBI Taxonomy" id="1447943"/>
    <lineage>
        <taxon>Eukaryota</taxon>
        <taxon>Fungi</taxon>
        <taxon>Dikarya</taxon>
        <taxon>Ascomycota</taxon>
        <taxon>Pezizomycotina</taxon>
        <taxon>Dothideomycetes</taxon>
        <taxon>Pleosporomycetidae</taxon>
        <taxon>Pleosporales</taxon>
        <taxon>Massarineae</taxon>
        <taxon>Didymosphaeriaceae</taxon>
        <taxon>Bimuria</taxon>
    </lineage>
</organism>
<keyword evidence="8 13" id="KW-0732">Signal</keyword>
<evidence type="ECO:0000256" key="10">
    <source>
        <dbReference type="ARBA" id="ARBA00023239"/>
    </source>
</evidence>
<evidence type="ECO:0000256" key="4">
    <source>
        <dbReference type="ARBA" id="ARBA00010980"/>
    </source>
</evidence>
<dbReference type="EC" id="4.2.2.2" evidence="5"/>
<dbReference type="PANTHER" id="PTHR31683">
    <property type="entry name" value="PECTATE LYASE 18-RELATED"/>
    <property type="match status" value="1"/>
</dbReference>
<evidence type="ECO:0000256" key="8">
    <source>
        <dbReference type="ARBA" id="ARBA00022729"/>
    </source>
</evidence>
<keyword evidence="11" id="KW-0624">Polysaccharide degradation</keyword>
<dbReference type="Proteomes" id="UP000800036">
    <property type="component" value="Unassembled WGS sequence"/>
</dbReference>
<comment type="subcellular location">
    <subcellularLocation>
        <location evidence="3 11">Secreted</location>
    </subcellularLocation>
</comment>
<dbReference type="GO" id="GO:0005576">
    <property type="term" value="C:extracellular region"/>
    <property type="evidence" value="ECO:0007669"/>
    <property type="project" value="UniProtKB-SubCell"/>
</dbReference>
<comment type="catalytic activity">
    <reaction evidence="1">
        <text>Eliminative cleavage of (1-&gt;4)-alpha-D-galacturonan to give oligosaccharides with 4-deoxy-alpha-D-galact-4-enuronosyl groups at their non-reducing ends.</text>
        <dbReference type="EC" id="4.2.2.2"/>
    </reaction>
</comment>
<evidence type="ECO:0000256" key="1">
    <source>
        <dbReference type="ARBA" id="ARBA00000695"/>
    </source>
</evidence>
<feature type="region of interest" description="Disordered" evidence="12">
    <location>
        <begin position="34"/>
        <end position="69"/>
    </location>
</feature>
<name>A0A6A5VPG0_9PLEO</name>
<dbReference type="PANTHER" id="PTHR31683:SF18">
    <property type="entry name" value="PECTATE LYASE 21-RELATED"/>
    <property type="match status" value="1"/>
</dbReference>
<dbReference type="FunFam" id="2.160.20.10:FF:000036">
    <property type="entry name" value="Pectate lyase A"/>
    <property type="match status" value="1"/>
</dbReference>
<feature type="compositionally biased region" description="Low complexity" evidence="12">
    <location>
        <begin position="34"/>
        <end position="53"/>
    </location>
</feature>
<evidence type="ECO:0000256" key="9">
    <source>
        <dbReference type="ARBA" id="ARBA00022837"/>
    </source>
</evidence>
<evidence type="ECO:0000256" key="13">
    <source>
        <dbReference type="SAM" id="SignalP"/>
    </source>
</evidence>
<evidence type="ECO:0000259" key="14">
    <source>
        <dbReference type="SMART" id="SM00656"/>
    </source>
</evidence>
<evidence type="ECO:0000256" key="2">
    <source>
        <dbReference type="ARBA" id="ARBA00001913"/>
    </source>
</evidence>
<feature type="signal peptide" evidence="13">
    <location>
        <begin position="1"/>
        <end position="17"/>
    </location>
</feature>
<evidence type="ECO:0000256" key="3">
    <source>
        <dbReference type="ARBA" id="ARBA00004613"/>
    </source>
</evidence>
<dbReference type="Gene3D" id="2.160.20.10">
    <property type="entry name" value="Single-stranded right-handed beta-helix, Pectin lyase-like"/>
    <property type="match status" value="1"/>
</dbReference>
<dbReference type="GO" id="GO:0000272">
    <property type="term" value="P:polysaccharide catabolic process"/>
    <property type="evidence" value="ECO:0007669"/>
    <property type="project" value="UniProtKB-KW"/>
</dbReference>
<reference evidence="15" key="1">
    <citation type="journal article" date="2020" name="Stud. Mycol.">
        <title>101 Dothideomycetes genomes: a test case for predicting lifestyles and emergence of pathogens.</title>
        <authorList>
            <person name="Haridas S."/>
            <person name="Albert R."/>
            <person name="Binder M."/>
            <person name="Bloem J."/>
            <person name="Labutti K."/>
            <person name="Salamov A."/>
            <person name="Andreopoulos B."/>
            <person name="Baker S."/>
            <person name="Barry K."/>
            <person name="Bills G."/>
            <person name="Bluhm B."/>
            <person name="Cannon C."/>
            <person name="Castanera R."/>
            <person name="Culley D."/>
            <person name="Daum C."/>
            <person name="Ezra D."/>
            <person name="Gonzalez J."/>
            <person name="Henrissat B."/>
            <person name="Kuo A."/>
            <person name="Liang C."/>
            <person name="Lipzen A."/>
            <person name="Lutzoni F."/>
            <person name="Magnuson J."/>
            <person name="Mondo S."/>
            <person name="Nolan M."/>
            <person name="Ohm R."/>
            <person name="Pangilinan J."/>
            <person name="Park H.-J."/>
            <person name="Ramirez L."/>
            <person name="Alfaro M."/>
            <person name="Sun H."/>
            <person name="Tritt A."/>
            <person name="Yoshinaga Y."/>
            <person name="Zwiers L.-H."/>
            <person name="Turgeon B."/>
            <person name="Goodwin S."/>
            <person name="Spatafora J."/>
            <person name="Crous P."/>
            <person name="Grigoriev I."/>
        </authorList>
    </citation>
    <scope>NUCLEOTIDE SEQUENCE</scope>
    <source>
        <strain evidence="15">CBS 107.79</strain>
    </source>
</reference>
<feature type="domain" description="Pectate lyase" evidence="14">
    <location>
        <begin position="74"/>
        <end position="286"/>
    </location>
</feature>
<dbReference type="AlphaFoldDB" id="A0A6A5VPG0"/>
<sequence>MKLSSFLPLGLSALALAAPTHIVKRYPYPSRVHAAATTGTGTPSIPSGNSTGTAPTGDGPIGYASQNGGTTGGAGGSAVTVASLAELTEAVKGEKAAEITITSSIKGNGENVKVGSNKTVRGKDSSVILENFTITVKDAKNVIIQNLAIQKVVGGDAIAVQKSTNVWLDHLDLSSDRDHDKDYYDGLLDLTHAADFITVSNTKLHDHWKASLIGHSDSNEAEDKGFLHVTYYNNHWENINSRGPSIRFGTGHFFNNYYKTVSDGINTRLGAQVLVENNVFIDSSKPLYSVDNDAGAVEKGNDFGGATNTAPEGTLTSVPYEYSLIEAAAVEAAVVGKAGNTLTF</sequence>
<protein>
    <recommendedName>
        <fullName evidence="5">pectate lyase</fullName>
        <ecNumber evidence="5">4.2.2.2</ecNumber>
    </recommendedName>
</protein>
<gene>
    <name evidence="15" type="ORF">BU23DRAFT_447805</name>
</gene>
<keyword evidence="6 11" id="KW-0964">Secreted</keyword>
<evidence type="ECO:0000313" key="16">
    <source>
        <dbReference type="Proteomes" id="UP000800036"/>
    </source>
</evidence>
<keyword evidence="7" id="KW-0479">Metal-binding</keyword>
<evidence type="ECO:0000256" key="6">
    <source>
        <dbReference type="ARBA" id="ARBA00022525"/>
    </source>
</evidence>
<dbReference type="GO" id="GO:0030570">
    <property type="term" value="F:pectate lyase activity"/>
    <property type="evidence" value="ECO:0007669"/>
    <property type="project" value="UniProtKB-EC"/>
</dbReference>
<proteinExistence type="inferred from homology"/>
<dbReference type="Pfam" id="PF00544">
    <property type="entry name" value="Pectate_lyase_4"/>
    <property type="match status" value="1"/>
</dbReference>
<dbReference type="SUPFAM" id="SSF51126">
    <property type="entry name" value="Pectin lyase-like"/>
    <property type="match status" value="1"/>
</dbReference>
<comment type="cofactor">
    <cofactor evidence="2">
        <name>Ca(2+)</name>
        <dbReference type="ChEBI" id="CHEBI:29108"/>
    </cofactor>
</comment>
<accession>A0A6A5VPG0</accession>
<keyword evidence="16" id="KW-1185">Reference proteome</keyword>
<dbReference type="InterPro" id="IPR002022">
    <property type="entry name" value="Pec_lyase"/>
</dbReference>
<keyword evidence="10 11" id="KW-0456">Lyase</keyword>
<dbReference type="EMBL" id="ML976658">
    <property type="protein sequence ID" value="KAF1979171.1"/>
    <property type="molecule type" value="Genomic_DNA"/>
</dbReference>
<evidence type="ECO:0000256" key="5">
    <source>
        <dbReference type="ARBA" id="ARBA00012272"/>
    </source>
</evidence>
<dbReference type="InterPro" id="IPR012334">
    <property type="entry name" value="Pectin_lyas_fold"/>
</dbReference>
<dbReference type="SMART" id="SM00656">
    <property type="entry name" value="Amb_all"/>
    <property type="match status" value="1"/>
</dbReference>
<dbReference type="InterPro" id="IPR011050">
    <property type="entry name" value="Pectin_lyase_fold/virulence"/>
</dbReference>
<evidence type="ECO:0000313" key="15">
    <source>
        <dbReference type="EMBL" id="KAF1979171.1"/>
    </source>
</evidence>
<feature type="chain" id="PRO_5025518149" description="pectate lyase" evidence="13">
    <location>
        <begin position="18"/>
        <end position="344"/>
    </location>
</feature>
<keyword evidence="11" id="KW-0119">Carbohydrate metabolism</keyword>
<evidence type="ECO:0000256" key="7">
    <source>
        <dbReference type="ARBA" id="ARBA00022723"/>
    </source>
</evidence>
<dbReference type="GO" id="GO:0046872">
    <property type="term" value="F:metal ion binding"/>
    <property type="evidence" value="ECO:0007669"/>
    <property type="project" value="UniProtKB-KW"/>
</dbReference>
<evidence type="ECO:0000256" key="12">
    <source>
        <dbReference type="SAM" id="MobiDB-lite"/>
    </source>
</evidence>